<evidence type="ECO:0000259" key="1">
    <source>
        <dbReference type="Pfam" id="PF10128"/>
    </source>
</evidence>
<feature type="domain" description="Glucose-6-phosphate dehydrogenase assembly protein OpcA N-terminal" evidence="1">
    <location>
        <begin position="58"/>
        <end position="157"/>
    </location>
</feature>
<reference evidence="3 4" key="1">
    <citation type="journal article" date="2022" name="bioRxiv">
        <title>Ecology and evolution of chlamydial symbionts of arthropods.</title>
        <authorList>
            <person name="Halter T."/>
            <person name="Koestlbacher S."/>
            <person name="Collingro A."/>
            <person name="Sixt B.S."/>
            <person name="Toenshoff E.R."/>
            <person name="Hendrickx F."/>
            <person name="Kostanjsek R."/>
            <person name="Horn M."/>
        </authorList>
    </citation>
    <scope>NUCLEOTIDE SEQUENCE [LARGE SCALE GENOMIC DNA]</scope>
    <source>
        <strain evidence="3">W744xW776</strain>
    </source>
</reference>
<evidence type="ECO:0000313" key="3">
    <source>
        <dbReference type="EMBL" id="QYF48871.1"/>
    </source>
</evidence>
<name>A0ABX8V1Y9_9BACT</name>
<dbReference type="EMBL" id="CP075587">
    <property type="protein sequence ID" value="QYF48871.1"/>
    <property type="molecule type" value="Genomic_DNA"/>
</dbReference>
<dbReference type="PANTHER" id="PTHR38658">
    <property type="entry name" value="OXPP CYCLE PROTEIN OPCA-RELATED"/>
    <property type="match status" value="1"/>
</dbReference>
<dbReference type="PANTHER" id="PTHR38658:SF1">
    <property type="entry name" value="OXPP CYCLE PROTEIN OPCA-RELATED"/>
    <property type="match status" value="1"/>
</dbReference>
<proteinExistence type="predicted"/>
<dbReference type="Pfam" id="PF10128">
    <property type="entry name" value="OpcA_G6PD_assem"/>
    <property type="match status" value="1"/>
</dbReference>
<sequence>MTSTPYPVSPAYIERELKRIWESLETKNITRACLFNLIFFTYDNPRKAYFQKVVHSVVEKFPSRVLFITIDQASQKEELVIQVSMLFSGKAEYDVACDYIEVQASYSSQMRIPFLVLPHILPDLPVYLVWGEDLGQNEPLLQSLEPLASRIIFDSEATCNLSLFAKYCLKQQSIHYDIADLNWARIENWRDILSTVFSSKEKLERIQQAQTLHIFYNAQQSTFFCHAKIQSLYLQAWLACQLKWEFKSLEEQQQKMICTYQGKSGPIQLFISPVVHTHLPTGLIVSIEILLKDASSFLFSRDTEQQNHITVQETTPKQCALPARYISPKGGAGHSLVQEICRRGNSTHYLQVLNLLQNTHLKNPC</sequence>
<dbReference type="InterPro" id="IPR046801">
    <property type="entry name" value="OpcA_G6PD_N"/>
</dbReference>
<dbReference type="InterPro" id="IPR004555">
    <property type="entry name" value="G6PDH_assembly_OpcA"/>
</dbReference>
<feature type="domain" description="Glucose-6-phosphate dehydrogenase assembly protein OpcA C-terminal" evidence="2">
    <location>
        <begin position="178"/>
        <end position="273"/>
    </location>
</feature>
<keyword evidence="4" id="KW-1185">Reference proteome</keyword>
<dbReference type="Pfam" id="PF20171">
    <property type="entry name" value="OpcA_G6PD_C"/>
    <property type="match status" value="1"/>
</dbReference>
<gene>
    <name evidence="3" type="ORF">RHABOEDO_001107</name>
</gene>
<evidence type="ECO:0000313" key="4">
    <source>
        <dbReference type="Proteomes" id="UP000826014"/>
    </source>
</evidence>
<accession>A0ABX8V1Y9</accession>
<dbReference type="InterPro" id="IPR046802">
    <property type="entry name" value="OpcA_G6PD_C"/>
</dbReference>
<dbReference type="RefSeq" id="WP_215217183.1">
    <property type="nucleotide sequence ID" value="NZ_CP075587.1"/>
</dbReference>
<protein>
    <submittedName>
        <fullName evidence="3">Glucose-6-phosphate dehydrogenase subunit</fullName>
    </submittedName>
</protein>
<organism evidence="3 4">
    <name type="scientific">Candidatus Rhabdochlamydia oedothoracis</name>
    <dbReference type="NCBI Taxonomy" id="2720720"/>
    <lineage>
        <taxon>Bacteria</taxon>
        <taxon>Pseudomonadati</taxon>
        <taxon>Chlamydiota</taxon>
        <taxon>Chlamydiia</taxon>
        <taxon>Parachlamydiales</taxon>
        <taxon>Candidatus Rhabdochlamydiaceae</taxon>
        <taxon>Candidatus Rhabdochlamydia</taxon>
    </lineage>
</organism>
<evidence type="ECO:0000259" key="2">
    <source>
        <dbReference type="Pfam" id="PF20171"/>
    </source>
</evidence>
<dbReference type="Proteomes" id="UP000826014">
    <property type="component" value="Chromosome"/>
</dbReference>